<dbReference type="Proteomes" id="UP000232003">
    <property type="component" value="Plasmid pNFSY08"/>
</dbReference>
<geneLocation type="plasmid" evidence="2">
    <name>pnfsy08</name>
</geneLocation>
<evidence type="ECO:0000313" key="1">
    <source>
        <dbReference type="EMBL" id="AUB44242.1"/>
    </source>
</evidence>
<reference evidence="1 2" key="1">
    <citation type="submission" date="2017-11" db="EMBL/GenBank/DDBJ databases">
        <title>Complete genome of a free-living desiccation-tolerant cyanobacterium and its photosynthetic adaptation to extreme terrestrial habitat.</title>
        <authorList>
            <person name="Shang J."/>
        </authorList>
    </citation>
    <scope>NUCLEOTIDE SEQUENCE [LARGE SCALE GENOMIC DNA]</scope>
    <source>
        <strain evidence="1 2">CCNUN1</strain>
        <plasmid evidence="2">pnfsy08</plasmid>
    </source>
</reference>
<dbReference type="KEGG" id="nfl:COO91_10465"/>
<accession>A0A2K8T990</accession>
<gene>
    <name evidence="1" type="ORF">COO91_10465</name>
</gene>
<sequence>MGKSFTLFFFPPFPFPFSPSPLPSTPTPLVSDKIWYQPY</sequence>
<keyword evidence="1" id="KW-0614">Plasmid</keyword>
<keyword evidence="2" id="KW-1185">Reference proteome</keyword>
<dbReference type="EMBL" id="CP024793">
    <property type="protein sequence ID" value="AUB44242.1"/>
    <property type="molecule type" value="Genomic_DNA"/>
</dbReference>
<protein>
    <submittedName>
        <fullName evidence="1">Uncharacterized protein</fullName>
    </submittedName>
</protein>
<dbReference type="AlphaFoldDB" id="A0A2K8T990"/>
<evidence type="ECO:0000313" key="2">
    <source>
        <dbReference type="Proteomes" id="UP000232003"/>
    </source>
</evidence>
<proteinExistence type="predicted"/>
<organism evidence="1 2">
    <name type="scientific">Nostoc flagelliforme CCNUN1</name>
    <dbReference type="NCBI Taxonomy" id="2038116"/>
    <lineage>
        <taxon>Bacteria</taxon>
        <taxon>Bacillati</taxon>
        <taxon>Cyanobacteriota</taxon>
        <taxon>Cyanophyceae</taxon>
        <taxon>Nostocales</taxon>
        <taxon>Nostocaceae</taxon>
        <taxon>Nostoc</taxon>
    </lineage>
</organism>
<name>A0A2K8T990_9NOSO</name>